<dbReference type="RefSeq" id="WP_248651881.1">
    <property type="nucleotide sequence ID" value="NZ_CP096659.1"/>
</dbReference>
<keyword evidence="3" id="KW-1185">Reference proteome</keyword>
<dbReference type="InterPro" id="IPR046506">
    <property type="entry name" value="DUF6684"/>
</dbReference>
<protein>
    <submittedName>
        <fullName evidence="2">Cox cluster protein</fullName>
    </submittedName>
</protein>
<evidence type="ECO:0000256" key="1">
    <source>
        <dbReference type="SAM" id="Phobius"/>
    </source>
</evidence>
<dbReference type="AlphaFoldDB" id="A0A8U0HZ90"/>
<proteinExistence type="predicted"/>
<evidence type="ECO:0000313" key="2">
    <source>
        <dbReference type="EMBL" id="UPV75844.1"/>
    </source>
</evidence>
<keyword evidence="1" id="KW-1133">Transmembrane helix</keyword>
<keyword evidence="1" id="KW-0812">Transmembrane</keyword>
<dbReference type="GeneID" id="72184977"/>
<gene>
    <name evidence="2" type="ORF">M0R89_07220</name>
</gene>
<dbReference type="EMBL" id="CP096659">
    <property type="protein sequence ID" value="UPV75844.1"/>
    <property type="molecule type" value="Genomic_DNA"/>
</dbReference>
<dbReference type="KEGG" id="halx:M0R89_07220"/>
<reference evidence="2 3" key="1">
    <citation type="submission" date="2022-04" db="EMBL/GenBank/DDBJ databases">
        <title>Diverse halophilic archaea isolated from saline environments.</title>
        <authorList>
            <person name="Cui H.-L."/>
        </authorList>
    </citation>
    <scope>NUCLEOTIDE SEQUENCE [LARGE SCALE GENOMIC DNA]</scope>
    <source>
        <strain evidence="2 3">XZYJT49</strain>
    </source>
</reference>
<keyword evidence="1" id="KW-0472">Membrane</keyword>
<sequence length="69" mass="8045">MPHPVFNRETLLDISVNIIPLFILLFFTVFLLFFSPWPDNLFLQTIALGLHVIPFVLLALLTYFAAYYI</sequence>
<feature type="transmembrane region" description="Helical" evidence="1">
    <location>
        <begin position="46"/>
        <end position="68"/>
    </location>
</feature>
<feature type="transmembrane region" description="Helical" evidence="1">
    <location>
        <begin position="12"/>
        <end position="34"/>
    </location>
</feature>
<accession>A0A8U0HZ90</accession>
<dbReference type="Proteomes" id="UP000830729">
    <property type="component" value="Chromosome"/>
</dbReference>
<evidence type="ECO:0000313" key="3">
    <source>
        <dbReference type="Proteomes" id="UP000830729"/>
    </source>
</evidence>
<organism evidence="2 3">
    <name type="scientific">Halorussus limi</name>
    <dbReference type="NCBI Taxonomy" id="2938695"/>
    <lineage>
        <taxon>Archaea</taxon>
        <taxon>Methanobacteriati</taxon>
        <taxon>Methanobacteriota</taxon>
        <taxon>Stenosarchaea group</taxon>
        <taxon>Halobacteria</taxon>
        <taxon>Halobacteriales</taxon>
        <taxon>Haladaptataceae</taxon>
        <taxon>Halorussus</taxon>
    </lineage>
</organism>
<name>A0A8U0HZ90_9EURY</name>
<dbReference type="Pfam" id="PF20389">
    <property type="entry name" value="DUF6684"/>
    <property type="match status" value="1"/>
</dbReference>